<evidence type="ECO:0000313" key="1">
    <source>
        <dbReference type="EMBL" id="MFI7440593.1"/>
    </source>
</evidence>
<accession>A0ABW8A2F0</accession>
<name>A0ABW8A2F0_9ACTN</name>
<dbReference type="EMBL" id="JBITMB010000003">
    <property type="protein sequence ID" value="MFI7440593.1"/>
    <property type="molecule type" value="Genomic_DNA"/>
</dbReference>
<evidence type="ECO:0000313" key="2">
    <source>
        <dbReference type="Proteomes" id="UP001612928"/>
    </source>
</evidence>
<proteinExistence type="predicted"/>
<comment type="caution">
    <text evidence="1">The sequence shown here is derived from an EMBL/GenBank/DDBJ whole genome shotgun (WGS) entry which is preliminary data.</text>
</comment>
<dbReference type="RefSeq" id="WP_397020355.1">
    <property type="nucleotide sequence ID" value="NZ_JBITMB010000003.1"/>
</dbReference>
<keyword evidence="2" id="KW-1185">Reference proteome</keyword>
<gene>
    <name evidence="1" type="ORF">ACIBP5_11615</name>
</gene>
<dbReference type="Proteomes" id="UP001612928">
    <property type="component" value="Unassembled WGS sequence"/>
</dbReference>
<sequence length="46" mass="4634">MSDTVVLEDRDGLAEVAGLGRAAAVTFADLPAFELGVRAFAGAGIL</sequence>
<reference evidence="1 2" key="1">
    <citation type="submission" date="2024-10" db="EMBL/GenBank/DDBJ databases">
        <title>The Natural Products Discovery Center: Release of the First 8490 Sequenced Strains for Exploring Actinobacteria Biosynthetic Diversity.</title>
        <authorList>
            <person name="Kalkreuter E."/>
            <person name="Kautsar S.A."/>
            <person name="Yang D."/>
            <person name="Bader C.D."/>
            <person name="Teijaro C.N."/>
            <person name="Fluegel L."/>
            <person name="Davis C.M."/>
            <person name="Simpson J.R."/>
            <person name="Lauterbach L."/>
            <person name="Steele A.D."/>
            <person name="Gui C."/>
            <person name="Meng S."/>
            <person name="Li G."/>
            <person name="Viehrig K."/>
            <person name="Ye F."/>
            <person name="Su P."/>
            <person name="Kiefer A.F."/>
            <person name="Nichols A."/>
            <person name="Cepeda A.J."/>
            <person name="Yan W."/>
            <person name="Fan B."/>
            <person name="Jiang Y."/>
            <person name="Adhikari A."/>
            <person name="Zheng C.-J."/>
            <person name="Schuster L."/>
            <person name="Cowan T.M."/>
            <person name="Smanski M.J."/>
            <person name="Chevrette M.G."/>
            <person name="De Carvalho L.P.S."/>
            <person name="Shen B."/>
        </authorList>
    </citation>
    <scope>NUCLEOTIDE SEQUENCE [LARGE SCALE GENOMIC DNA]</scope>
    <source>
        <strain evidence="1 2">NPDC049503</strain>
    </source>
</reference>
<organism evidence="1 2">
    <name type="scientific">Nonomuraea indica</name>
    <dbReference type="NCBI Taxonomy" id="1581193"/>
    <lineage>
        <taxon>Bacteria</taxon>
        <taxon>Bacillati</taxon>
        <taxon>Actinomycetota</taxon>
        <taxon>Actinomycetes</taxon>
        <taxon>Streptosporangiales</taxon>
        <taxon>Streptosporangiaceae</taxon>
        <taxon>Nonomuraea</taxon>
    </lineage>
</organism>
<protein>
    <submittedName>
        <fullName evidence="1">Uncharacterized protein</fullName>
    </submittedName>
</protein>